<organism evidence="4 5">
    <name type="scientific">Xylaria bambusicola</name>
    <dbReference type="NCBI Taxonomy" id="326684"/>
    <lineage>
        <taxon>Eukaryota</taxon>
        <taxon>Fungi</taxon>
        <taxon>Dikarya</taxon>
        <taxon>Ascomycota</taxon>
        <taxon>Pezizomycotina</taxon>
        <taxon>Sordariomycetes</taxon>
        <taxon>Xylariomycetidae</taxon>
        <taxon>Xylariales</taxon>
        <taxon>Xylariaceae</taxon>
        <taxon>Xylaria</taxon>
    </lineage>
</organism>
<proteinExistence type="predicted"/>
<feature type="compositionally biased region" description="Basic and acidic residues" evidence="3">
    <location>
        <begin position="560"/>
        <end position="570"/>
    </location>
</feature>
<dbReference type="EMBL" id="JAWHQM010000005">
    <property type="protein sequence ID" value="KAK5627494.1"/>
    <property type="molecule type" value="Genomic_DNA"/>
</dbReference>
<dbReference type="PANTHER" id="PTHR14187">
    <property type="entry name" value="ALPHA KINASE/ELONGATION FACTOR 2 KINASE"/>
    <property type="match status" value="1"/>
</dbReference>
<feature type="region of interest" description="Disordered" evidence="3">
    <location>
        <begin position="556"/>
        <end position="575"/>
    </location>
</feature>
<evidence type="ECO:0000256" key="1">
    <source>
        <dbReference type="ARBA" id="ARBA00022741"/>
    </source>
</evidence>
<dbReference type="Pfam" id="PF00012">
    <property type="entry name" value="HSP70"/>
    <property type="match status" value="1"/>
</dbReference>
<dbReference type="GO" id="GO:0140662">
    <property type="term" value="F:ATP-dependent protein folding chaperone"/>
    <property type="evidence" value="ECO:0007669"/>
    <property type="project" value="InterPro"/>
</dbReference>
<dbReference type="PRINTS" id="PR00301">
    <property type="entry name" value="HEATSHOCK70"/>
</dbReference>
<evidence type="ECO:0000256" key="3">
    <source>
        <dbReference type="SAM" id="MobiDB-lite"/>
    </source>
</evidence>
<evidence type="ECO:0000313" key="5">
    <source>
        <dbReference type="Proteomes" id="UP001305414"/>
    </source>
</evidence>
<dbReference type="CDD" id="cd10170">
    <property type="entry name" value="ASKHA_NBD_HSP70"/>
    <property type="match status" value="1"/>
</dbReference>
<sequence length="643" mass="72651">MIARSQHRRSPGYLVTQQLCLNSRYILFKMTYQDNHKGVVVIGVDFGTTFTGVAYSYVRGGDKGPTTHVKPEAVTLWPAADPEDPHFDSPKVPSRISYGQDGTIAWGHQAADREGLITWFKLLLLDEDSLEPHLKDSAHIMQARNSMKKTGKGIIEVISDYLGKVWNHALKAIIRIFGHDFVTTPNYHLVITVPAIWQDSTVQQMESAIEKAGILMKRQGCDDTTYTIVSEPEAAALAAIDGYNKYDVLKPGETLIIVDLGGGTADLISFRVKSMKPKLILEEVVEGTGGLCGATFLDEAFSACLKKKLKRMKFKNRKSPSWKELHQQERKRILSTVWEKGIKRNYSDGKRSQCIELNEREGQKVEVLLDKFDLNDIFSSVCNDIAGLVEGQVQAIMNKTGKMPKVLVISRFIVLTGGFGCCEYIHHQLSQKYEGRIEILLESRDKPWTAVSRGAVISGIGHLAKQDAVDSHVSRYSYAWSKWEDFDHHIHDIEDHDIHELTGRPIARDQMEWIIFRGDSVKSRKPRTYEYDMFFDIDDVGYVSFSEPIYRSKLANPPKRLAENEPEHDPNMPSDPSDFREYVVIDMKTPVPVEKLPRRGGEEYPHRVLEYKVEVNVQGASLIIKATAHGKEIGKKVISGYSK</sequence>
<dbReference type="Gene3D" id="3.30.420.40">
    <property type="match status" value="1"/>
</dbReference>
<protein>
    <recommendedName>
        <fullName evidence="6">Actin-like ATPase domain-containing protein</fullName>
    </recommendedName>
</protein>
<dbReference type="PANTHER" id="PTHR14187:SF5">
    <property type="entry name" value="HEAT SHOCK 70 KDA PROTEIN 12A"/>
    <property type="match status" value="1"/>
</dbReference>
<keyword evidence="2" id="KW-0067">ATP-binding</keyword>
<dbReference type="InterPro" id="IPR043129">
    <property type="entry name" value="ATPase_NBD"/>
</dbReference>
<dbReference type="InterPro" id="IPR013126">
    <property type="entry name" value="Hsp_70_fam"/>
</dbReference>
<dbReference type="GO" id="GO:0005524">
    <property type="term" value="F:ATP binding"/>
    <property type="evidence" value="ECO:0007669"/>
    <property type="project" value="UniProtKB-KW"/>
</dbReference>
<gene>
    <name evidence="4" type="ORF">RRF57_003209</name>
</gene>
<dbReference type="SUPFAM" id="SSF53067">
    <property type="entry name" value="Actin-like ATPase domain"/>
    <property type="match status" value="2"/>
</dbReference>
<evidence type="ECO:0000313" key="4">
    <source>
        <dbReference type="EMBL" id="KAK5627494.1"/>
    </source>
</evidence>
<keyword evidence="1" id="KW-0547">Nucleotide-binding</keyword>
<reference evidence="4 5" key="1">
    <citation type="submission" date="2023-10" db="EMBL/GenBank/DDBJ databases">
        <title>Draft genome sequence of Xylaria bambusicola isolate GMP-LS, the root and basal stem rot pathogen of sugarcane in Indonesia.</title>
        <authorList>
            <person name="Selvaraj P."/>
            <person name="Muralishankar V."/>
            <person name="Muruganantham S."/>
            <person name="Sp S."/>
            <person name="Haryani S."/>
            <person name="Lau K.J.X."/>
            <person name="Naqvi N.I."/>
        </authorList>
    </citation>
    <scope>NUCLEOTIDE SEQUENCE [LARGE SCALE GENOMIC DNA]</scope>
    <source>
        <strain evidence="4">GMP-LS</strain>
    </source>
</reference>
<dbReference type="AlphaFoldDB" id="A0AAN7UK56"/>
<accession>A0AAN7UK56</accession>
<evidence type="ECO:0008006" key="6">
    <source>
        <dbReference type="Google" id="ProtNLM"/>
    </source>
</evidence>
<name>A0AAN7UK56_9PEZI</name>
<dbReference type="Proteomes" id="UP001305414">
    <property type="component" value="Unassembled WGS sequence"/>
</dbReference>
<evidence type="ECO:0000256" key="2">
    <source>
        <dbReference type="ARBA" id="ARBA00022840"/>
    </source>
</evidence>
<comment type="caution">
    <text evidence="4">The sequence shown here is derived from an EMBL/GenBank/DDBJ whole genome shotgun (WGS) entry which is preliminary data.</text>
</comment>
<keyword evidence="5" id="KW-1185">Reference proteome</keyword>